<keyword evidence="5" id="KW-1185">Reference proteome</keyword>
<dbReference type="GO" id="GO:0007059">
    <property type="term" value="P:chromosome segregation"/>
    <property type="evidence" value="ECO:0007669"/>
    <property type="project" value="InterPro"/>
</dbReference>
<dbReference type="GO" id="GO:0051301">
    <property type="term" value="P:cell division"/>
    <property type="evidence" value="ECO:0007669"/>
    <property type="project" value="InterPro"/>
</dbReference>
<comment type="caution">
    <text evidence="4">The sequence shown here is derived from an EMBL/GenBank/DDBJ whole genome shotgun (WGS) entry which is preliminary data.</text>
</comment>
<dbReference type="VEuPathDB" id="VectorBase:HLOH_043363"/>
<evidence type="ECO:0000256" key="1">
    <source>
        <dbReference type="ARBA" id="ARBA00047182"/>
    </source>
</evidence>
<dbReference type="OrthoDB" id="5962at2759"/>
<dbReference type="Proteomes" id="UP000821853">
    <property type="component" value="Chromosome 1"/>
</dbReference>
<sequence length="171" mass="18927">MSENGVGRLHHRLDVLDLCVKISELPTEDAPVLKAAQATLEEALQTKREIDELIQRYEQLKKEEDALVSQVELRLGLAELMKAFLDGLLPSTPGSVAEGESTDGPADLPRVDAKGPQDIKHIAFLTSEEFTRVPKYVSGRFTISELDELVISFNEAPWTPSTNCWRCPSPA</sequence>
<feature type="coiled-coil region" evidence="3">
    <location>
        <begin position="33"/>
        <end position="74"/>
    </location>
</feature>
<accession>A0A9J6FKB0</accession>
<protein>
    <recommendedName>
        <fullName evidence="1">SKA complex subunit 1</fullName>
    </recommendedName>
    <alternativeName>
        <fullName evidence="2">Spindle and kinetochore-associated protein 1</fullName>
    </alternativeName>
</protein>
<evidence type="ECO:0000256" key="3">
    <source>
        <dbReference type="SAM" id="Coils"/>
    </source>
</evidence>
<name>A0A9J6FKB0_HAELO</name>
<evidence type="ECO:0000313" key="5">
    <source>
        <dbReference type="Proteomes" id="UP000821853"/>
    </source>
</evidence>
<evidence type="ECO:0000256" key="2">
    <source>
        <dbReference type="ARBA" id="ARBA00047202"/>
    </source>
</evidence>
<proteinExistence type="predicted"/>
<keyword evidence="3" id="KW-0175">Coiled coil</keyword>
<dbReference type="InterPro" id="IPR042031">
    <property type="entry name" value="SKA1_MBD_sf"/>
</dbReference>
<dbReference type="InterPro" id="IPR009829">
    <property type="entry name" value="SKA1"/>
</dbReference>
<dbReference type="GO" id="GO:0008017">
    <property type="term" value="F:microtubule binding"/>
    <property type="evidence" value="ECO:0007669"/>
    <property type="project" value="InterPro"/>
</dbReference>
<dbReference type="EMBL" id="JABSTR010000001">
    <property type="protein sequence ID" value="KAH9362825.1"/>
    <property type="molecule type" value="Genomic_DNA"/>
</dbReference>
<evidence type="ECO:0000313" key="4">
    <source>
        <dbReference type="EMBL" id="KAH9362825.1"/>
    </source>
</evidence>
<dbReference type="Gene3D" id="1.10.10.1890">
    <property type="entry name" value="Ska1 microtubule binding domain-like"/>
    <property type="match status" value="1"/>
</dbReference>
<organism evidence="4 5">
    <name type="scientific">Haemaphysalis longicornis</name>
    <name type="common">Bush tick</name>
    <dbReference type="NCBI Taxonomy" id="44386"/>
    <lineage>
        <taxon>Eukaryota</taxon>
        <taxon>Metazoa</taxon>
        <taxon>Ecdysozoa</taxon>
        <taxon>Arthropoda</taxon>
        <taxon>Chelicerata</taxon>
        <taxon>Arachnida</taxon>
        <taxon>Acari</taxon>
        <taxon>Parasitiformes</taxon>
        <taxon>Ixodida</taxon>
        <taxon>Ixodoidea</taxon>
        <taxon>Ixodidae</taxon>
        <taxon>Haemaphysalinae</taxon>
        <taxon>Haemaphysalis</taxon>
    </lineage>
</organism>
<dbReference type="AlphaFoldDB" id="A0A9J6FKB0"/>
<gene>
    <name evidence="4" type="ORF">HPB48_015212</name>
</gene>
<reference evidence="4 5" key="1">
    <citation type="journal article" date="2020" name="Cell">
        <title>Large-Scale Comparative Analyses of Tick Genomes Elucidate Their Genetic Diversity and Vector Capacities.</title>
        <authorList>
            <consortium name="Tick Genome and Microbiome Consortium (TIGMIC)"/>
            <person name="Jia N."/>
            <person name="Wang J."/>
            <person name="Shi W."/>
            <person name="Du L."/>
            <person name="Sun Y."/>
            <person name="Zhan W."/>
            <person name="Jiang J.F."/>
            <person name="Wang Q."/>
            <person name="Zhang B."/>
            <person name="Ji P."/>
            <person name="Bell-Sakyi L."/>
            <person name="Cui X.M."/>
            <person name="Yuan T.T."/>
            <person name="Jiang B.G."/>
            <person name="Yang W.F."/>
            <person name="Lam T.T."/>
            <person name="Chang Q.C."/>
            <person name="Ding S.J."/>
            <person name="Wang X.J."/>
            <person name="Zhu J.G."/>
            <person name="Ruan X.D."/>
            <person name="Zhao L."/>
            <person name="Wei J.T."/>
            <person name="Ye R.Z."/>
            <person name="Que T.C."/>
            <person name="Du C.H."/>
            <person name="Zhou Y.H."/>
            <person name="Cheng J.X."/>
            <person name="Dai P.F."/>
            <person name="Guo W.B."/>
            <person name="Han X.H."/>
            <person name="Huang E.J."/>
            <person name="Li L.F."/>
            <person name="Wei W."/>
            <person name="Gao Y.C."/>
            <person name="Liu J.Z."/>
            <person name="Shao H.Z."/>
            <person name="Wang X."/>
            <person name="Wang C.C."/>
            <person name="Yang T.C."/>
            <person name="Huo Q.B."/>
            <person name="Li W."/>
            <person name="Chen H.Y."/>
            <person name="Chen S.E."/>
            <person name="Zhou L.G."/>
            <person name="Ni X.B."/>
            <person name="Tian J.H."/>
            <person name="Sheng Y."/>
            <person name="Liu T."/>
            <person name="Pan Y.S."/>
            <person name="Xia L.Y."/>
            <person name="Li J."/>
            <person name="Zhao F."/>
            <person name="Cao W.C."/>
        </authorList>
    </citation>
    <scope>NUCLEOTIDE SEQUENCE [LARGE SCALE GENOMIC DNA]</scope>
    <source>
        <strain evidence="4">HaeL-2018</strain>
    </source>
</reference>
<dbReference type="Pfam" id="PF07160">
    <property type="entry name" value="SKA1"/>
    <property type="match status" value="1"/>
</dbReference>